<reference evidence="8" key="1">
    <citation type="submission" date="2016-06" db="EMBL/GenBank/DDBJ databases">
        <title>Parallel loss of symbiosis genes in relatives of nitrogen-fixing non-legume Parasponia.</title>
        <authorList>
            <person name="Van Velzen R."/>
            <person name="Holmer R."/>
            <person name="Bu F."/>
            <person name="Rutten L."/>
            <person name="Van Zeijl A."/>
            <person name="Liu W."/>
            <person name="Santuari L."/>
            <person name="Cao Q."/>
            <person name="Sharma T."/>
            <person name="Shen D."/>
            <person name="Roswanjaya Y."/>
            <person name="Wardhani T."/>
            <person name="Kalhor M.S."/>
            <person name="Jansen J."/>
            <person name="Van den Hoogen J."/>
            <person name="Gungor B."/>
            <person name="Hartog M."/>
            <person name="Hontelez J."/>
            <person name="Verver J."/>
            <person name="Yang W.-C."/>
            <person name="Schijlen E."/>
            <person name="Repin R."/>
            <person name="Schilthuizen M."/>
            <person name="Schranz E."/>
            <person name="Heidstra R."/>
            <person name="Miyata K."/>
            <person name="Fedorova E."/>
            <person name="Kohlen W."/>
            <person name="Bisseling T."/>
            <person name="Smit S."/>
            <person name="Geurts R."/>
        </authorList>
    </citation>
    <scope>NUCLEOTIDE SEQUENCE [LARGE SCALE GENOMIC DNA]</scope>
    <source>
        <strain evidence="8">cv. WU1-14</strain>
    </source>
</reference>
<sequence>MGTKPHISMTQFAKLHGPLISLRLGTQLLVVGSSPEAAAEILRTHDRLLSARYILKIMFAGGVDLNRVSLMWAPQCNERWKVLRSLCKAELFSPKAIESQTLLREMKMVEMVEFLGSREGQVVKVKQVVSATAFNVLANLVFSKDLTRFEDGECDGSNNGLKGILERLTDLGTRPNLADFFPILGNLDIHGIYKHSLVYLKQAYAEWEDLIKDRRRARGQDASSKRRDFLDAMIENEFADDQINHLIIVSLIT</sequence>
<organism evidence="7 8">
    <name type="scientific">Parasponia andersonii</name>
    <name type="common">Sponia andersonii</name>
    <dbReference type="NCBI Taxonomy" id="3476"/>
    <lineage>
        <taxon>Eukaryota</taxon>
        <taxon>Viridiplantae</taxon>
        <taxon>Streptophyta</taxon>
        <taxon>Embryophyta</taxon>
        <taxon>Tracheophyta</taxon>
        <taxon>Spermatophyta</taxon>
        <taxon>Magnoliopsida</taxon>
        <taxon>eudicotyledons</taxon>
        <taxon>Gunneridae</taxon>
        <taxon>Pentapetalae</taxon>
        <taxon>rosids</taxon>
        <taxon>fabids</taxon>
        <taxon>Rosales</taxon>
        <taxon>Cannabaceae</taxon>
        <taxon>Parasponia</taxon>
    </lineage>
</organism>
<dbReference type="GO" id="GO:0004497">
    <property type="term" value="F:monooxygenase activity"/>
    <property type="evidence" value="ECO:0007669"/>
    <property type="project" value="InterPro"/>
</dbReference>
<keyword evidence="6" id="KW-0408">Iron</keyword>
<comment type="caution">
    <text evidence="7">The sequence shown here is derived from an EMBL/GenBank/DDBJ whole genome shotgun (WGS) entry which is preliminary data.</text>
</comment>
<evidence type="ECO:0000256" key="4">
    <source>
        <dbReference type="ARBA" id="ARBA00022723"/>
    </source>
</evidence>
<evidence type="ECO:0000313" key="7">
    <source>
        <dbReference type="EMBL" id="PON50841.1"/>
    </source>
</evidence>
<dbReference type="Gene3D" id="1.10.630.10">
    <property type="entry name" value="Cytochrome P450"/>
    <property type="match status" value="1"/>
</dbReference>
<dbReference type="Pfam" id="PF00067">
    <property type="entry name" value="p450"/>
    <property type="match status" value="1"/>
</dbReference>
<evidence type="ECO:0000256" key="5">
    <source>
        <dbReference type="ARBA" id="ARBA00023002"/>
    </source>
</evidence>
<dbReference type="InterPro" id="IPR001128">
    <property type="entry name" value="Cyt_P450"/>
</dbReference>
<gene>
    <name evidence="7" type="ORF">PanWU01x14_220780</name>
</gene>
<keyword evidence="5" id="KW-0560">Oxidoreductase</keyword>
<name>A0A2P5BPV1_PARAD</name>
<keyword evidence="3" id="KW-0349">Heme</keyword>
<evidence type="ECO:0000256" key="2">
    <source>
        <dbReference type="ARBA" id="ARBA00010617"/>
    </source>
</evidence>
<dbReference type="Proteomes" id="UP000237105">
    <property type="component" value="Unassembled WGS sequence"/>
</dbReference>
<evidence type="ECO:0000256" key="1">
    <source>
        <dbReference type="ARBA" id="ARBA00001971"/>
    </source>
</evidence>
<evidence type="ECO:0000256" key="3">
    <source>
        <dbReference type="ARBA" id="ARBA00022617"/>
    </source>
</evidence>
<dbReference type="GO" id="GO:0016705">
    <property type="term" value="F:oxidoreductase activity, acting on paired donors, with incorporation or reduction of molecular oxygen"/>
    <property type="evidence" value="ECO:0007669"/>
    <property type="project" value="InterPro"/>
</dbReference>
<dbReference type="PANTHER" id="PTHR47950:SF49">
    <property type="entry name" value="CYTOCHROME P450"/>
    <property type="match status" value="1"/>
</dbReference>
<comment type="cofactor">
    <cofactor evidence="1">
        <name>heme</name>
        <dbReference type="ChEBI" id="CHEBI:30413"/>
    </cofactor>
</comment>
<keyword evidence="4" id="KW-0479">Metal-binding</keyword>
<evidence type="ECO:0000256" key="6">
    <source>
        <dbReference type="ARBA" id="ARBA00023004"/>
    </source>
</evidence>
<dbReference type="GO" id="GO:0020037">
    <property type="term" value="F:heme binding"/>
    <property type="evidence" value="ECO:0007669"/>
    <property type="project" value="InterPro"/>
</dbReference>
<dbReference type="OrthoDB" id="1877779at2759"/>
<dbReference type="STRING" id="3476.A0A2P5BPV1"/>
<dbReference type="InterPro" id="IPR036396">
    <property type="entry name" value="Cyt_P450_sf"/>
</dbReference>
<keyword evidence="8" id="KW-1185">Reference proteome</keyword>
<comment type="similarity">
    <text evidence="2">Belongs to the cytochrome P450 family.</text>
</comment>
<protein>
    <submittedName>
        <fullName evidence="7">Cytochrome P</fullName>
    </submittedName>
</protein>
<evidence type="ECO:0000313" key="8">
    <source>
        <dbReference type="Proteomes" id="UP000237105"/>
    </source>
</evidence>
<dbReference type="GO" id="GO:0005506">
    <property type="term" value="F:iron ion binding"/>
    <property type="evidence" value="ECO:0007669"/>
    <property type="project" value="InterPro"/>
</dbReference>
<accession>A0A2P5BPV1</accession>
<proteinExistence type="inferred from homology"/>
<dbReference type="PANTHER" id="PTHR47950">
    <property type="entry name" value="CYTOCHROME P450, FAMILY 76, SUBFAMILY C, POLYPEPTIDE 5-RELATED"/>
    <property type="match status" value="1"/>
</dbReference>
<dbReference type="EMBL" id="JXTB01000241">
    <property type="protein sequence ID" value="PON50841.1"/>
    <property type="molecule type" value="Genomic_DNA"/>
</dbReference>
<dbReference type="SUPFAM" id="SSF48264">
    <property type="entry name" value="Cytochrome P450"/>
    <property type="match status" value="1"/>
</dbReference>
<dbReference type="AlphaFoldDB" id="A0A2P5BPV1"/>